<reference evidence="1 2" key="1">
    <citation type="submission" date="2018-05" db="EMBL/GenBank/DDBJ databases">
        <title>Genomic Encyclopedia of Type Strains, Phase IV (KMG-V): Genome sequencing to study the core and pangenomes of soil and plant-associated prokaryotes.</title>
        <authorList>
            <person name="Whitman W."/>
        </authorList>
    </citation>
    <scope>NUCLEOTIDE SEQUENCE [LARGE SCALE GENOMIC DNA]</scope>
    <source>
        <strain evidence="1 2">PNG 92-11</strain>
    </source>
</reference>
<proteinExistence type="predicted"/>
<evidence type="ECO:0000313" key="1">
    <source>
        <dbReference type="EMBL" id="PWJ72517.1"/>
    </source>
</evidence>
<sequence>MLATTFHQSQVRLCRQLIDRISCVAQLLAAHRYPGDFCW</sequence>
<protein>
    <submittedName>
        <fullName evidence="1">Uncharacterized protein</fullName>
    </submittedName>
</protein>
<dbReference type="Proteomes" id="UP000245996">
    <property type="component" value="Unassembled WGS sequence"/>
</dbReference>
<evidence type="ECO:0000313" key="2">
    <source>
        <dbReference type="Proteomes" id="UP000245996"/>
    </source>
</evidence>
<comment type="caution">
    <text evidence="1">The sequence shown here is derived from an EMBL/GenBank/DDBJ whole genome shotgun (WGS) entry which is preliminary data.</text>
</comment>
<dbReference type="EMBL" id="QGHE01000026">
    <property type="protein sequence ID" value="PWJ72517.1"/>
    <property type="molecule type" value="Genomic_DNA"/>
</dbReference>
<name>A0ABD6XJN4_ENTAG</name>
<organism evidence="1 2">
    <name type="scientific">Enterobacter agglomerans</name>
    <name type="common">Erwinia herbicola</name>
    <name type="synonym">Pantoea agglomerans</name>
    <dbReference type="NCBI Taxonomy" id="549"/>
    <lineage>
        <taxon>Bacteria</taxon>
        <taxon>Pseudomonadati</taxon>
        <taxon>Pseudomonadota</taxon>
        <taxon>Gammaproteobacteria</taxon>
        <taxon>Enterobacterales</taxon>
        <taxon>Erwiniaceae</taxon>
        <taxon>Pantoea</taxon>
        <taxon>Pantoea agglomerans group</taxon>
    </lineage>
</organism>
<accession>A0ABD6XJN4</accession>
<dbReference type="AlphaFoldDB" id="A0ABD6XJN4"/>
<gene>
    <name evidence="1" type="ORF">C7430_12610</name>
</gene>